<evidence type="ECO:0000313" key="1">
    <source>
        <dbReference type="EMBL" id="SHK73072.1"/>
    </source>
</evidence>
<protein>
    <recommendedName>
        <fullName evidence="3">CopG antitoxin of type II toxin-antitoxin system</fullName>
    </recommendedName>
</protein>
<proteinExistence type="predicted"/>
<dbReference type="Proteomes" id="UP000184275">
    <property type="component" value="Unassembled WGS sequence"/>
</dbReference>
<organism evidence="1 2">
    <name type="scientific">Fibrobacter intestinalis</name>
    <dbReference type="NCBI Taxonomy" id="28122"/>
    <lineage>
        <taxon>Bacteria</taxon>
        <taxon>Pseudomonadati</taxon>
        <taxon>Fibrobacterota</taxon>
        <taxon>Fibrobacteria</taxon>
        <taxon>Fibrobacterales</taxon>
        <taxon>Fibrobacteraceae</taxon>
        <taxon>Fibrobacter</taxon>
    </lineage>
</organism>
<sequence length="95" mass="10988">MANLKSQFDPMDDEERWIMEAIERGEARPVPKEEEEKIRSEIIASAAKNITIRMKTRDIDGMKAKAARMGLNYQTLINTLVHRYLAGTITFNEQF</sequence>
<keyword evidence="2" id="KW-1185">Reference proteome</keyword>
<reference evidence="2" key="1">
    <citation type="submission" date="2016-11" db="EMBL/GenBank/DDBJ databases">
        <authorList>
            <person name="Varghese N."/>
            <person name="Submissions S."/>
        </authorList>
    </citation>
    <scope>NUCLEOTIDE SEQUENCE [LARGE SCALE GENOMIC DNA]</scope>
    <source>
        <strain evidence="2">UWOS</strain>
    </source>
</reference>
<dbReference type="EMBL" id="FRAW01000015">
    <property type="protein sequence ID" value="SHK73072.1"/>
    <property type="molecule type" value="Genomic_DNA"/>
</dbReference>
<dbReference type="AlphaFoldDB" id="A0A1M6UV15"/>
<evidence type="ECO:0000313" key="2">
    <source>
        <dbReference type="Proteomes" id="UP000184275"/>
    </source>
</evidence>
<accession>A0A1M6UV15</accession>
<gene>
    <name evidence="1" type="ORF">SAMN05720469_11576</name>
</gene>
<evidence type="ECO:0008006" key="3">
    <source>
        <dbReference type="Google" id="ProtNLM"/>
    </source>
</evidence>
<name>A0A1M6UV15_9BACT</name>
<dbReference type="RefSeq" id="WP_073304474.1">
    <property type="nucleotide sequence ID" value="NZ_FRAW01000015.1"/>
</dbReference>